<reference evidence="2" key="1">
    <citation type="submission" date="2020-04" db="EMBL/GenBank/DDBJ databases">
        <authorList>
            <person name="Alioto T."/>
            <person name="Alioto T."/>
            <person name="Gomez Garrido J."/>
        </authorList>
    </citation>
    <scope>NUCLEOTIDE SEQUENCE</scope>
    <source>
        <strain evidence="2">A484AB</strain>
    </source>
</reference>
<proteinExistence type="predicted"/>
<organism evidence="2 3">
    <name type="scientific">Paramuricea clavata</name>
    <name type="common">Red gorgonian</name>
    <name type="synonym">Violescent sea-whip</name>
    <dbReference type="NCBI Taxonomy" id="317549"/>
    <lineage>
        <taxon>Eukaryota</taxon>
        <taxon>Metazoa</taxon>
        <taxon>Cnidaria</taxon>
        <taxon>Anthozoa</taxon>
        <taxon>Octocorallia</taxon>
        <taxon>Malacalcyonacea</taxon>
        <taxon>Plexauridae</taxon>
        <taxon>Paramuricea</taxon>
    </lineage>
</organism>
<feature type="region of interest" description="Disordered" evidence="1">
    <location>
        <begin position="129"/>
        <end position="167"/>
    </location>
</feature>
<dbReference type="AlphaFoldDB" id="A0A6S7HKG1"/>
<dbReference type="Proteomes" id="UP001152795">
    <property type="component" value="Unassembled WGS sequence"/>
</dbReference>
<comment type="caution">
    <text evidence="2">The sequence shown here is derived from an EMBL/GenBank/DDBJ whole genome shotgun (WGS) entry which is preliminary data.</text>
</comment>
<keyword evidence="3" id="KW-1185">Reference proteome</keyword>
<evidence type="ECO:0000256" key="1">
    <source>
        <dbReference type="SAM" id="MobiDB-lite"/>
    </source>
</evidence>
<evidence type="ECO:0000313" key="2">
    <source>
        <dbReference type="EMBL" id="CAB4005236.1"/>
    </source>
</evidence>
<gene>
    <name evidence="2" type="ORF">PACLA_8A025980</name>
</gene>
<feature type="non-terminal residue" evidence="2">
    <location>
        <position position="322"/>
    </location>
</feature>
<dbReference type="OrthoDB" id="5966073at2759"/>
<sequence length="322" mass="36633">TDDEIELLLAVIYEYKNSKESEGFEWESIKTKYDEIRALLARYTRNQDADDQREFPLGKNPSEELTNEQVVAKIKALRLKYRKALDSGRKSGGGRVVAQFYDICSKIWSGSPAAEAIEGGIDTSLMSENTTTETTNDESSIPPEPVQAPNYAMSSDESETSTQGPDHYRRDLVKHLQESRNAKLKKKIPVDKQILDITKKDFELKREMMEHMKHMEAEHNKQMKTLSESMVGLTNALTAAIAGRQYQPQPNGQFQQHVQPGAQYQHPIGSQYQQPVQYMQYGSFQPSVINQIPQQQPLQPLLNHAQITELDYQMEQGGDQHT</sequence>
<dbReference type="EMBL" id="CACRXK020005137">
    <property type="protein sequence ID" value="CAB4005236.1"/>
    <property type="molecule type" value="Genomic_DNA"/>
</dbReference>
<name>A0A6S7HKG1_PARCT</name>
<feature type="compositionally biased region" description="Polar residues" evidence="1">
    <location>
        <begin position="152"/>
        <end position="164"/>
    </location>
</feature>
<protein>
    <submittedName>
        <fullName evidence="2">Uncharacterized protein</fullName>
    </submittedName>
</protein>
<accession>A0A6S7HKG1</accession>
<evidence type="ECO:0000313" key="3">
    <source>
        <dbReference type="Proteomes" id="UP001152795"/>
    </source>
</evidence>